<proteinExistence type="predicted"/>
<protein>
    <submittedName>
        <fullName evidence="1">Pyruvate kinase</fullName>
    </submittedName>
</protein>
<keyword evidence="1" id="KW-0418">Kinase</keyword>
<dbReference type="GO" id="GO:0030638">
    <property type="term" value="P:polyketide metabolic process"/>
    <property type="evidence" value="ECO:0007669"/>
    <property type="project" value="InterPro"/>
</dbReference>
<dbReference type="Pfam" id="PF07366">
    <property type="entry name" value="SnoaL"/>
    <property type="match status" value="1"/>
</dbReference>
<evidence type="ECO:0000313" key="1">
    <source>
        <dbReference type="EMBL" id="ATE78185.1"/>
    </source>
</evidence>
<dbReference type="SUPFAM" id="SSF54427">
    <property type="entry name" value="NTF2-like"/>
    <property type="match status" value="1"/>
</dbReference>
<keyword evidence="1" id="KW-0808">Transferase</keyword>
<dbReference type="GO" id="GO:0016301">
    <property type="term" value="F:kinase activity"/>
    <property type="evidence" value="ECO:0007669"/>
    <property type="project" value="UniProtKB-KW"/>
</dbReference>
<organism evidence="1 2">
    <name type="scientific">Pseudomonas frederiksbergensis</name>
    <dbReference type="NCBI Taxonomy" id="104087"/>
    <lineage>
        <taxon>Bacteria</taxon>
        <taxon>Pseudomonadati</taxon>
        <taxon>Pseudomonadota</taxon>
        <taxon>Gammaproteobacteria</taxon>
        <taxon>Pseudomonadales</taxon>
        <taxon>Pseudomonadaceae</taxon>
        <taxon>Pseudomonas</taxon>
    </lineage>
</organism>
<dbReference type="PANTHER" id="PTHR38436:SF1">
    <property type="entry name" value="ESTER CYCLASE"/>
    <property type="match status" value="1"/>
</dbReference>
<dbReference type="Proteomes" id="UP000218385">
    <property type="component" value="Chromosome"/>
</dbReference>
<dbReference type="PANTHER" id="PTHR38436">
    <property type="entry name" value="POLYKETIDE CYCLASE SNOAL-LIKE DOMAIN"/>
    <property type="match status" value="1"/>
</dbReference>
<accession>A0AB33ED51</accession>
<name>A0AB33ED51_9PSED</name>
<keyword evidence="1" id="KW-0670">Pyruvate</keyword>
<evidence type="ECO:0000313" key="2">
    <source>
        <dbReference type="Proteomes" id="UP000218385"/>
    </source>
</evidence>
<dbReference type="Gene3D" id="3.10.450.50">
    <property type="match status" value="1"/>
</dbReference>
<sequence>MYVMSAQLEHNRHVVREFLDLVFNQHAVDEGIARCMGPSYRQHNPKVADGVENFRQFFTAFFRDFPLSSLVIKRLIAEDDLVAVHLHWQSHPDQPGDAVMDFFRLKDGRIVEHWDVIQPVAMQSANANSMF</sequence>
<dbReference type="InterPro" id="IPR009959">
    <property type="entry name" value="Cyclase_SnoaL-like"/>
</dbReference>
<dbReference type="InterPro" id="IPR032710">
    <property type="entry name" value="NTF2-like_dom_sf"/>
</dbReference>
<reference evidence="1 2" key="1">
    <citation type="submission" date="2017-09" db="EMBL/GenBank/DDBJ databases">
        <title>Complete Genome sequence of Lysobacter capsici KNU-15.</title>
        <authorList>
            <person name="Kim M.-C."/>
            <person name="Yi H."/>
            <person name="Lee D.-W."/>
            <person name="Shin J.-H."/>
        </authorList>
    </citation>
    <scope>NUCLEOTIDE SEQUENCE [LARGE SCALE GENOMIC DNA]</scope>
    <source>
        <strain evidence="1 2">KNU-15</strain>
    </source>
</reference>
<dbReference type="EMBL" id="CP023466">
    <property type="protein sequence ID" value="ATE78185.1"/>
    <property type="molecule type" value="Genomic_DNA"/>
</dbReference>
<dbReference type="AlphaFoldDB" id="A0AB33ED51"/>
<gene>
    <name evidence="1" type="ORF">CNN82_17755</name>
</gene>